<organism evidence="6 7">
    <name type="scientific">Glycine soja</name>
    <name type="common">Wild soybean</name>
    <dbReference type="NCBI Taxonomy" id="3848"/>
    <lineage>
        <taxon>Eukaryota</taxon>
        <taxon>Viridiplantae</taxon>
        <taxon>Streptophyta</taxon>
        <taxon>Embryophyta</taxon>
        <taxon>Tracheophyta</taxon>
        <taxon>Spermatophyta</taxon>
        <taxon>Magnoliopsida</taxon>
        <taxon>eudicotyledons</taxon>
        <taxon>Gunneridae</taxon>
        <taxon>Pentapetalae</taxon>
        <taxon>rosids</taxon>
        <taxon>fabids</taxon>
        <taxon>Fabales</taxon>
        <taxon>Fabaceae</taxon>
        <taxon>Papilionoideae</taxon>
        <taxon>50 kb inversion clade</taxon>
        <taxon>NPAAA clade</taxon>
        <taxon>indigoferoid/millettioid clade</taxon>
        <taxon>Phaseoleae</taxon>
        <taxon>Glycine</taxon>
        <taxon>Glycine subgen. Soja</taxon>
    </lineage>
</organism>
<accession>A0A445K1M2</accession>
<evidence type="ECO:0000313" key="7">
    <source>
        <dbReference type="Proteomes" id="UP000289340"/>
    </source>
</evidence>
<dbReference type="AlphaFoldDB" id="A0A445K1M2"/>
<dbReference type="PANTHER" id="PTHR48047">
    <property type="entry name" value="GLYCOSYLTRANSFERASE"/>
    <property type="match status" value="1"/>
</dbReference>
<evidence type="ECO:0000313" key="6">
    <source>
        <dbReference type="EMBL" id="RZC04635.1"/>
    </source>
</evidence>
<sequence>MDLQQRPLKLHFIPYLSPGHVIPLCGIATLFASRGQHVTVITTPYYAQILRKSSPSLQLHVVDFPAKDVGLPDGVEIKSAVTDLADTAKFYQAAMLLRRPISHFMDQHPPDCIVADTMYSWADDVANNLRIPRLAFNGYPLFSGAAMKCVISHPELHSDTGPFVIPDFPHRVTMPSRPPKMATAFMDHLLKIELKSHGLIVNSFAELDGEECIQHYEKSTGHKAWHLGPACLVGKRDQERGEKSVVSQNECLTWLDPKPTNSVVYVSFGSVCHFPDKQLYEIACALEQSGKSFIWIVPEKKGKEYENESEEEKEKWLPKGFEERNREKGMIVKGWAPQLLILAHPAVGGFLSHCGWNSSLEAVTAGVPMITWPVMADQFYNEKLITEVRGIGVEVGATEWRLVGYGEREKLVTRDTIETAIKRLMGGGDEAQNIRRRSEELAEKAKQSLQEGGSSHNRLTTLIADLMRLRDSKSAT</sequence>
<dbReference type="FunFam" id="3.40.50.2000:FF:000047">
    <property type="entry name" value="Glycosyltransferase"/>
    <property type="match status" value="1"/>
</dbReference>
<evidence type="ECO:0000256" key="2">
    <source>
        <dbReference type="ARBA" id="ARBA00022676"/>
    </source>
</evidence>
<evidence type="ECO:0000256" key="5">
    <source>
        <dbReference type="RuleBase" id="RU362057"/>
    </source>
</evidence>
<dbReference type="InterPro" id="IPR035595">
    <property type="entry name" value="UDP_glycos_trans_CS"/>
</dbReference>
<evidence type="ECO:0000256" key="3">
    <source>
        <dbReference type="ARBA" id="ARBA00022679"/>
    </source>
</evidence>
<dbReference type="InterPro" id="IPR002213">
    <property type="entry name" value="UDP_glucos_trans"/>
</dbReference>
<dbReference type="Gramene" id="XM_028385974.1">
    <property type="protein sequence ID" value="XP_028241775.1"/>
    <property type="gene ID" value="LOC114420113"/>
</dbReference>
<dbReference type="Pfam" id="PF00201">
    <property type="entry name" value="UDPGT"/>
    <property type="match status" value="1"/>
</dbReference>
<protein>
    <recommendedName>
        <fullName evidence="5">Glycosyltransferase</fullName>
        <ecNumber evidence="5">2.4.1.-</ecNumber>
    </recommendedName>
</protein>
<reference evidence="6 7" key="1">
    <citation type="submission" date="2018-09" db="EMBL/GenBank/DDBJ databases">
        <title>A high-quality reference genome of wild soybean provides a powerful tool to mine soybean genomes.</title>
        <authorList>
            <person name="Xie M."/>
            <person name="Chung C.Y.L."/>
            <person name="Li M.-W."/>
            <person name="Wong F.-L."/>
            <person name="Chan T.-F."/>
            <person name="Lam H.-M."/>
        </authorList>
    </citation>
    <scope>NUCLEOTIDE SEQUENCE [LARGE SCALE GENOMIC DNA]</scope>
    <source>
        <strain evidence="7">cv. W05</strain>
        <tissue evidence="6">Hypocotyl of etiolated seedlings</tissue>
    </source>
</reference>
<gene>
    <name evidence="6" type="ORF">D0Y65_018974</name>
</gene>
<keyword evidence="3 4" id="KW-0808">Transferase</keyword>
<dbReference type="PROSITE" id="PS00375">
    <property type="entry name" value="UDPGT"/>
    <property type="match status" value="1"/>
</dbReference>
<name>A0A445K1M2_GLYSO</name>
<evidence type="ECO:0000256" key="4">
    <source>
        <dbReference type="RuleBase" id="RU003718"/>
    </source>
</evidence>
<proteinExistence type="inferred from homology"/>
<dbReference type="PANTHER" id="PTHR48047:SF45">
    <property type="entry name" value="SCOPOLETIN GLUCOSYLTRANSFERASE-LIKE"/>
    <property type="match status" value="1"/>
</dbReference>
<evidence type="ECO:0000256" key="1">
    <source>
        <dbReference type="ARBA" id="ARBA00009995"/>
    </source>
</evidence>
<keyword evidence="2 4" id="KW-0328">Glycosyltransferase</keyword>
<dbReference type="EMBL" id="QZWG01000007">
    <property type="protein sequence ID" value="RZC04635.1"/>
    <property type="molecule type" value="Genomic_DNA"/>
</dbReference>
<comment type="caution">
    <text evidence="6">The sequence shown here is derived from an EMBL/GenBank/DDBJ whole genome shotgun (WGS) entry which is preliminary data.</text>
</comment>
<dbReference type="Proteomes" id="UP000289340">
    <property type="component" value="Chromosome 7"/>
</dbReference>
<comment type="similarity">
    <text evidence="1 4">Belongs to the UDP-glycosyltransferase family.</text>
</comment>
<dbReference type="EC" id="2.4.1.-" evidence="5"/>
<dbReference type="SUPFAM" id="SSF53756">
    <property type="entry name" value="UDP-Glycosyltransferase/glycogen phosphorylase"/>
    <property type="match status" value="1"/>
</dbReference>
<dbReference type="FunFam" id="3.40.50.2000:FF:000302">
    <property type="entry name" value="Glycosyltransferase"/>
    <property type="match status" value="1"/>
</dbReference>
<dbReference type="SMR" id="A0A445K1M2"/>
<keyword evidence="7" id="KW-1185">Reference proteome</keyword>
<dbReference type="Gene3D" id="3.40.50.2000">
    <property type="entry name" value="Glycogen Phosphorylase B"/>
    <property type="match status" value="2"/>
</dbReference>
<dbReference type="GO" id="GO:0035251">
    <property type="term" value="F:UDP-glucosyltransferase activity"/>
    <property type="evidence" value="ECO:0007669"/>
    <property type="project" value="UniProtKB-ARBA"/>
</dbReference>
<dbReference type="CDD" id="cd03784">
    <property type="entry name" value="GT1_Gtf-like"/>
    <property type="match status" value="1"/>
</dbReference>